<organism evidence="1">
    <name type="scientific">marine metagenome</name>
    <dbReference type="NCBI Taxonomy" id="408172"/>
    <lineage>
        <taxon>unclassified sequences</taxon>
        <taxon>metagenomes</taxon>
        <taxon>ecological metagenomes</taxon>
    </lineage>
</organism>
<proteinExistence type="predicted"/>
<name>A0A382MQ39_9ZZZZ</name>
<evidence type="ECO:0000313" key="1">
    <source>
        <dbReference type="EMBL" id="SVC49562.1"/>
    </source>
</evidence>
<dbReference type="AlphaFoldDB" id="A0A382MQ39"/>
<protein>
    <submittedName>
        <fullName evidence="1">Uncharacterized protein</fullName>
    </submittedName>
</protein>
<dbReference type="EMBL" id="UINC01094373">
    <property type="protein sequence ID" value="SVC49562.1"/>
    <property type="molecule type" value="Genomic_DNA"/>
</dbReference>
<dbReference type="Gene3D" id="3.90.1150.10">
    <property type="entry name" value="Aspartate Aminotransferase, domain 1"/>
    <property type="match status" value="1"/>
</dbReference>
<sequence>MIIAPPLIITHEQIDELIAKAISTLDATATAANIT</sequence>
<dbReference type="InterPro" id="IPR015422">
    <property type="entry name" value="PyrdxlP-dep_Trfase_small"/>
</dbReference>
<accession>A0A382MQ39</accession>
<gene>
    <name evidence="1" type="ORF">METZ01_LOCUS302416</name>
</gene>
<reference evidence="1" key="1">
    <citation type="submission" date="2018-05" db="EMBL/GenBank/DDBJ databases">
        <authorList>
            <person name="Lanie J.A."/>
            <person name="Ng W.-L."/>
            <person name="Kazmierczak K.M."/>
            <person name="Andrzejewski T.M."/>
            <person name="Davidsen T.M."/>
            <person name="Wayne K.J."/>
            <person name="Tettelin H."/>
            <person name="Glass J.I."/>
            <person name="Rusch D."/>
            <person name="Podicherti R."/>
            <person name="Tsui H.-C.T."/>
            <person name="Winkler M.E."/>
        </authorList>
    </citation>
    <scope>NUCLEOTIDE SEQUENCE</scope>
</reference>